<dbReference type="PROSITE" id="PS50086">
    <property type="entry name" value="TBC_RABGAP"/>
    <property type="match status" value="1"/>
</dbReference>
<feature type="compositionally biased region" description="Polar residues" evidence="12">
    <location>
        <begin position="770"/>
        <end position="782"/>
    </location>
</feature>
<evidence type="ECO:0000313" key="17">
    <source>
        <dbReference type="Proteomes" id="UP000078561"/>
    </source>
</evidence>
<dbReference type="InterPro" id="IPR035969">
    <property type="entry name" value="Rab-GAP_TBC_sf"/>
</dbReference>
<feature type="domain" description="KEN" evidence="15">
    <location>
        <begin position="1560"/>
        <end position="1646"/>
    </location>
</feature>
<feature type="compositionally biased region" description="Low complexity" evidence="12">
    <location>
        <begin position="428"/>
        <end position="440"/>
    </location>
</feature>
<evidence type="ECO:0000313" key="16">
    <source>
        <dbReference type="EMBL" id="SAL98363.1"/>
    </source>
</evidence>
<dbReference type="SUPFAM" id="SSF50998">
    <property type="entry name" value="Quinoprotein alcohol dehydrogenase-like"/>
    <property type="match status" value="1"/>
</dbReference>
<keyword evidence="17" id="KW-1185">Reference proteome</keyword>
<dbReference type="Pfam" id="PF06479">
    <property type="entry name" value="Ribonuc_2-5A"/>
    <property type="match status" value="1"/>
</dbReference>
<evidence type="ECO:0000256" key="9">
    <source>
        <dbReference type="ARBA" id="ARBA00022777"/>
    </source>
</evidence>
<keyword evidence="11" id="KW-1133">Transmembrane helix</keyword>
<dbReference type="GO" id="GO:0036498">
    <property type="term" value="P:IRE1-mediated unfolded protein response"/>
    <property type="evidence" value="ECO:0007669"/>
    <property type="project" value="TreeGrafter"/>
</dbReference>
<dbReference type="SMART" id="SM00164">
    <property type="entry name" value="TBC"/>
    <property type="match status" value="1"/>
</dbReference>
<feature type="compositionally biased region" description="Basic and acidic residues" evidence="12">
    <location>
        <begin position="81"/>
        <end position="96"/>
    </location>
</feature>
<dbReference type="GO" id="GO:0070059">
    <property type="term" value="P:intrinsic apoptotic signaling pathway in response to endoplasmic reticulum stress"/>
    <property type="evidence" value="ECO:0007669"/>
    <property type="project" value="TreeGrafter"/>
</dbReference>
<dbReference type="OrthoDB" id="63989at2759"/>
<keyword evidence="11" id="KW-0472">Membrane</keyword>
<dbReference type="Pfam" id="PF00566">
    <property type="entry name" value="RabGAP-TBC"/>
    <property type="match status" value="1"/>
</dbReference>
<feature type="compositionally biased region" description="Basic and acidic residues" evidence="12">
    <location>
        <begin position="871"/>
        <end position="884"/>
    </location>
</feature>
<dbReference type="InterPro" id="IPR010513">
    <property type="entry name" value="KEN_dom"/>
</dbReference>
<feature type="domain" description="Protein kinase" evidence="13">
    <location>
        <begin position="1342"/>
        <end position="1646"/>
    </location>
</feature>
<dbReference type="Pfam" id="PF00069">
    <property type="entry name" value="Pkinase"/>
    <property type="match status" value="1"/>
</dbReference>
<dbReference type="Gene3D" id="1.10.472.80">
    <property type="entry name" value="Ypt/Rab-GAP domain of gyp1p, domain 3"/>
    <property type="match status" value="1"/>
</dbReference>
<dbReference type="InterPro" id="IPR000195">
    <property type="entry name" value="Rab-GAP-TBC_dom"/>
</dbReference>
<feature type="region of interest" description="Disordered" evidence="12">
    <location>
        <begin position="1534"/>
        <end position="1553"/>
    </location>
</feature>
<evidence type="ECO:0000256" key="4">
    <source>
        <dbReference type="ARBA" id="ARBA00022527"/>
    </source>
</evidence>
<dbReference type="GO" id="GO:0005524">
    <property type="term" value="F:ATP binding"/>
    <property type="evidence" value="ECO:0007669"/>
    <property type="project" value="UniProtKB-KW"/>
</dbReference>
<dbReference type="GO" id="GO:0051082">
    <property type="term" value="F:unfolded protein binding"/>
    <property type="evidence" value="ECO:0007669"/>
    <property type="project" value="TreeGrafter"/>
</dbReference>
<dbReference type="PROSITE" id="PS51392">
    <property type="entry name" value="KEN"/>
    <property type="match status" value="1"/>
</dbReference>
<dbReference type="GO" id="GO:1990604">
    <property type="term" value="C:IRE1-TRAF2-ASK1 complex"/>
    <property type="evidence" value="ECO:0007669"/>
    <property type="project" value="TreeGrafter"/>
</dbReference>
<dbReference type="FunFam" id="3.30.200.20:FF:000077">
    <property type="entry name" value="Putative Serine/threonine-protein kinase/endoribonuclease IRE1"/>
    <property type="match status" value="1"/>
</dbReference>
<feature type="region of interest" description="Disordered" evidence="12">
    <location>
        <begin position="266"/>
        <end position="291"/>
    </location>
</feature>
<dbReference type="PROSITE" id="PS00108">
    <property type="entry name" value="PROTEIN_KINASE_ST"/>
    <property type="match status" value="1"/>
</dbReference>
<dbReference type="Gene3D" id="1.20.1440.180">
    <property type="entry name" value="KEN domain"/>
    <property type="match status" value="1"/>
</dbReference>
<evidence type="ECO:0000256" key="2">
    <source>
        <dbReference type="ARBA" id="ARBA00004479"/>
    </source>
</evidence>
<dbReference type="PANTHER" id="PTHR13954:SF6">
    <property type="entry name" value="NON-SPECIFIC SERINE_THREONINE PROTEIN KINASE"/>
    <property type="match status" value="1"/>
</dbReference>
<accession>A0A163JC54</accession>
<protein>
    <recommendedName>
        <fullName evidence="3">non-specific serine/threonine protein kinase</fullName>
        <ecNumber evidence="3">2.7.11.1</ecNumber>
    </recommendedName>
</protein>
<dbReference type="InterPro" id="IPR045133">
    <property type="entry name" value="IRE1/2-like"/>
</dbReference>
<feature type="region of interest" description="Disordered" evidence="12">
    <location>
        <begin position="852"/>
        <end position="884"/>
    </location>
</feature>
<sequence length="1646" mass="183308">MDNDADFVELDLDAHQHLDTQPSEANAGHDDDRFTFAKNSDAHLESHHSQLQNSAFTTDHLLNELSLEDTRGSSNNNDNDNNDRAAESDHVDEHDFVSASLSSPTEARHTSHYDQLFEEVSLDLPRDASTRYTGSPPPPISTSAKLLKFMPRRNNSLNGQQTSTSPTTSTSTTHHINNPASTAPSTDTLKITSADFSGPFYSISDVLSDSPTTTTTAAAAAAAAAAVAATHGTTINTNTPSPSSLLRGAKRNVREKEVVATAGGSNLKGVNRRSSRQRNTMKPSPLESVVSKTRPRAFPQGADGKYGSWPLATISIYQKVMRMNVCVCVLDGLTHRLKSPSESFSTCANRLPPVTRTHQDPKATKYTSELRTSTRRRIAENDTLPYEPEETEDDASSFYRNLQGRRTSSLNVLNDDDDYSNKFDDEPLTPQSTTSSLTHSIGYDGKDNASRTSHLSNQAKDRQHHDTEDDDDSGSDSLDSLDSMKLEDDDDTNDGEDNGDNKHDISPGNNDDDNNNNDLTFDTGTITFLHKAVDEDIPDGPLFLSLRKVLHAYIGYRSDLTYTRGASFLAGMLLLNMGTHDTFIGLTNLIHNSPVLSALYRSDEARVKGYFKIFNVIFAEHMPKLYLHFKNLSLTPDNYLPDWLMTLFSSITPLSVSTRLWDIFLLEGDVVLFKTGLVVLKSLEPLLWGGGFSETVRILNMGFVGEQRGEEAKAAVAVSGGITKGEQDQFFHDILGGSGKATSSTDAHSADKSCRTPPAPTIPSDRTHRYSSSNGRQATPHQRYTPVDIVLVTLLDGSIRGIGRYDGRVYWTIRGGTQASLVKSSTQYKSRLVPDFLLDQQQQQQRQSFVMADNILDDDDDDEDDNDDDYSDLHYDDPENHSHEAPLLGATQRALQTGNEEKAVGFLSRYPQDHNISYIIEPVNGGIMYLQVDGEPLQKLPFTMKNIVDRSVVIEDNMMYIGGKSTLMIALDPITGNILRKFDLHDSQYEMMMATKHKLPSHTIYLARNEYKVRINDLKTNMSWRLTYSEYEPKSMNWDMPEGMEASDTYITPDTNRVMAAINQTDGNILWMMDLPYPAVTVFNMYRTPDFSLILNKQSTPAQLNLGRIGDLISTLNPHRQNSIYISVHGGTLYALSAEHFPLVQLAEWSFAETGEMPGVPMHLIDSGDTEFDRQSKYNTDKSIYRADKLIGRHKIDTGLLLPSPTLPLIEGPSDDDDTQTPFSESEHTITNTYAQRFFDTAHYWQLSSLILLLTAGFMGRKRGWEWVTLYIAPLINHYIHNNNNSTMIQPDVTPNHDADASSTPIESIDKPSDDPDTITSSLKPVGLDLQDFRPAKSSVLDISEDVLGYGSHGTVVYKGTFDGRAVAVKRLLIDFYDMAIQEVKLLQESDDHPNVVRYFYKEESDRFLYIALELCFGSLQDCMDRSLAIPDMKLYDLMDPANSLFQITSGIQHLHSLKIVHRDLKPQNILLAPSKHGSGQPSLRILISDFGLCKKLDGEQSSFHYTAASPAGTSGWRAPELLAGALAASTSASDHTTTYSNNSSNGKDPNRIGRVKATRSIDIFSAGYASDRFEIEQRDPPSPLLQSLEKDAKEIVGYDWYRRIDRVVVNDLGKFRKYDGKRVRDLLRALRNKASRWETSLARSS</sequence>
<feature type="compositionally biased region" description="Acidic residues" evidence="12">
    <location>
        <begin position="487"/>
        <end position="498"/>
    </location>
</feature>
<feature type="region of interest" description="Disordered" evidence="12">
    <location>
        <begin position="409"/>
        <end position="517"/>
    </location>
</feature>
<comment type="subcellular location">
    <subcellularLocation>
        <location evidence="1">Cytoplasm</location>
        <location evidence="1">Cytoskeleton</location>
        <location evidence="1">Microtubule organizing center</location>
        <location evidence="1">Centrosome</location>
    </subcellularLocation>
    <subcellularLocation>
        <location evidence="2">Membrane</location>
        <topology evidence="2">Single-pass type I membrane protein</topology>
    </subcellularLocation>
</comment>
<keyword evidence="6" id="KW-0812">Transmembrane</keyword>
<gene>
    <name evidence="16" type="primary">ABSGL_03892.1 scaffold 4679</name>
</gene>
<feature type="region of interest" description="Disordered" evidence="12">
    <location>
        <begin position="14"/>
        <end position="34"/>
    </location>
</feature>
<dbReference type="InterPro" id="IPR000719">
    <property type="entry name" value="Prot_kinase_dom"/>
</dbReference>
<dbReference type="SUPFAM" id="SSF47923">
    <property type="entry name" value="Ypt/Rab-GAP domain of gyp1p"/>
    <property type="match status" value="2"/>
</dbReference>
<feature type="region of interest" description="Disordered" evidence="12">
    <location>
        <begin position="1290"/>
        <end position="1317"/>
    </location>
</feature>
<keyword evidence="4" id="KW-0723">Serine/threonine-protein kinase</keyword>
<evidence type="ECO:0000259" key="13">
    <source>
        <dbReference type="PROSITE" id="PS50011"/>
    </source>
</evidence>
<evidence type="ECO:0000256" key="1">
    <source>
        <dbReference type="ARBA" id="ARBA00004300"/>
    </source>
</evidence>
<evidence type="ECO:0000259" key="15">
    <source>
        <dbReference type="PROSITE" id="PS51392"/>
    </source>
</evidence>
<dbReference type="EC" id="2.7.11.1" evidence="3"/>
<feature type="compositionally biased region" description="Low complexity" evidence="12">
    <location>
        <begin position="162"/>
        <end position="173"/>
    </location>
</feature>
<dbReference type="SUPFAM" id="SSF56112">
    <property type="entry name" value="Protein kinase-like (PK-like)"/>
    <property type="match status" value="1"/>
</dbReference>
<keyword evidence="7" id="KW-0732">Signal</keyword>
<evidence type="ECO:0000256" key="3">
    <source>
        <dbReference type="ARBA" id="ARBA00012513"/>
    </source>
</evidence>
<reference evidence="16" key="1">
    <citation type="submission" date="2016-04" db="EMBL/GenBank/DDBJ databases">
        <authorList>
            <person name="Evans L.H."/>
            <person name="Alamgir A."/>
            <person name="Owens N."/>
            <person name="Weber N.D."/>
            <person name="Virtaneva K."/>
            <person name="Barbian K."/>
            <person name="Babar A."/>
            <person name="Rosenke K."/>
        </authorList>
    </citation>
    <scope>NUCLEOTIDE SEQUENCE [LARGE SCALE GENOMIC DNA]</scope>
    <source>
        <strain evidence="16">CBS 101.48</strain>
    </source>
</reference>
<evidence type="ECO:0000256" key="6">
    <source>
        <dbReference type="ARBA" id="ARBA00022692"/>
    </source>
</evidence>
<dbReference type="Gene3D" id="3.30.200.20">
    <property type="entry name" value="Phosphorylase Kinase, domain 1"/>
    <property type="match status" value="1"/>
</dbReference>
<dbReference type="EMBL" id="LT552064">
    <property type="protein sequence ID" value="SAL98363.1"/>
    <property type="molecule type" value="Genomic_DNA"/>
</dbReference>
<dbReference type="GO" id="GO:0004674">
    <property type="term" value="F:protein serine/threonine kinase activity"/>
    <property type="evidence" value="ECO:0007669"/>
    <property type="project" value="UniProtKB-KW"/>
</dbReference>
<dbReference type="InterPro" id="IPR008271">
    <property type="entry name" value="Ser/Thr_kinase_AS"/>
</dbReference>
<keyword evidence="10" id="KW-0067">ATP-binding</keyword>
<evidence type="ECO:0000256" key="7">
    <source>
        <dbReference type="ARBA" id="ARBA00022729"/>
    </source>
</evidence>
<name>A0A163JC54_ABSGL</name>
<feature type="region of interest" description="Disordered" evidence="12">
    <location>
        <begin position="68"/>
        <end position="114"/>
    </location>
</feature>
<dbReference type="GO" id="GO:0004521">
    <property type="term" value="F:RNA endonuclease activity"/>
    <property type="evidence" value="ECO:0007669"/>
    <property type="project" value="InterPro"/>
</dbReference>
<keyword evidence="5" id="KW-0808">Transferase</keyword>
<dbReference type="InParanoid" id="A0A163JC54"/>
<keyword evidence="8" id="KW-0547">Nucleotide-binding</keyword>
<dbReference type="Gene3D" id="1.10.510.10">
    <property type="entry name" value="Transferase(Phosphotransferase) domain 1"/>
    <property type="match status" value="1"/>
</dbReference>
<keyword evidence="9" id="KW-0418">Kinase</keyword>
<evidence type="ECO:0000259" key="14">
    <source>
        <dbReference type="PROSITE" id="PS50086"/>
    </source>
</evidence>
<evidence type="ECO:0000256" key="11">
    <source>
        <dbReference type="ARBA" id="ARBA00022989"/>
    </source>
</evidence>
<feature type="region of interest" description="Disordered" evidence="12">
    <location>
        <begin position="154"/>
        <end position="187"/>
    </location>
</feature>
<dbReference type="Gene3D" id="1.10.8.270">
    <property type="entry name" value="putative rabgap domain of human tbc1 domain family member 14 like domains"/>
    <property type="match status" value="1"/>
</dbReference>
<dbReference type="PANTHER" id="PTHR13954">
    <property type="entry name" value="IRE1-RELATED"/>
    <property type="match status" value="1"/>
</dbReference>
<dbReference type="Gene3D" id="2.130.10.10">
    <property type="entry name" value="YVTN repeat-like/Quinoprotein amine dehydrogenase"/>
    <property type="match status" value="1"/>
</dbReference>
<organism evidence="16">
    <name type="scientific">Absidia glauca</name>
    <name type="common">Pin mould</name>
    <dbReference type="NCBI Taxonomy" id="4829"/>
    <lineage>
        <taxon>Eukaryota</taxon>
        <taxon>Fungi</taxon>
        <taxon>Fungi incertae sedis</taxon>
        <taxon>Mucoromycota</taxon>
        <taxon>Mucoromycotina</taxon>
        <taxon>Mucoromycetes</taxon>
        <taxon>Mucorales</taxon>
        <taxon>Cunninghamellaceae</taxon>
        <taxon>Absidia</taxon>
    </lineage>
</organism>
<dbReference type="InterPro" id="IPR011047">
    <property type="entry name" value="Quinoprotein_ADH-like_sf"/>
</dbReference>
<dbReference type="InterPro" id="IPR011009">
    <property type="entry name" value="Kinase-like_dom_sf"/>
</dbReference>
<evidence type="ECO:0000256" key="10">
    <source>
        <dbReference type="ARBA" id="ARBA00022840"/>
    </source>
</evidence>
<feature type="compositionally biased region" description="Polar residues" evidence="12">
    <location>
        <begin position="174"/>
        <end position="187"/>
    </location>
</feature>
<dbReference type="InterPro" id="IPR015943">
    <property type="entry name" value="WD40/YVTN_repeat-like_dom_sf"/>
</dbReference>
<feature type="region of interest" description="Disordered" evidence="12">
    <location>
        <begin position="739"/>
        <end position="782"/>
    </location>
</feature>
<evidence type="ECO:0000256" key="5">
    <source>
        <dbReference type="ARBA" id="ARBA00022679"/>
    </source>
</evidence>
<evidence type="ECO:0000256" key="12">
    <source>
        <dbReference type="SAM" id="MobiDB-lite"/>
    </source>
</evidence>
<feature type="domain" description="Rab-GAP TBC" evidence="14">
    <location>
        <begin position="365"/>
        <end position="668"/>
    </location>
</feature>
<dbReference type="SMART" id="SM00220">
    <property type="entry name" value="S_TKc"/>
    <property type="match status" value="1"/>
</dbReference>
<feature type="compositionally biased region" description="Acidic residues" evidence="12">
    <location>
        <begin position="855"/>
        <end position="870"/>
    </location>
</feature>
<dbReference type="Proteomes" id="UP000078561">
    <property type="component" value="Unassembled WGS sequence"/>
</dbReference>
<dbReference type="STRING" id="4829.A0A163JC54"/>
<evidence type="ECO:0000256" key="8">
    <source>
        <dbReference type="ARBA" id="ARBA00022741"/>
    </source>
</evidence>
<dbReference type="PROSITE" id="PS50011">
    <property type="entry name" value="PROTEIN_KINASE_DOM"/>
    <property type="match status" value="1"/>
</dbReference>
<proteinExistence type="predicted"/>
<dbReference type="InterPro" id="IPR038357">
    <property type="entry name" value="KEN_sf"/>
</dbReference>
<dbReference type="GO" id="GO:0006397">
    <property type="term" value="P:mRNA processing"/>
    <property type="evidence" value="ECO:0007669"/>
    <property type="project" value="InterPro"/>
</dbReference>
<feature type="region of interest" description="Disordered" evidence="12">
    <location>
        <begin position="343"/>
        <end position="395"/>
    </location>
</feature>